<dbReference type="PROSITE" id="PS01047">
    <property type="entry name" value="HMA_1"/>
    <property type="match status" value="1"/>
</dbReference>
<dbReference type="RefSeq" id="WP_131098016.1">
    <property type="nucleotide sequence ID" value="NZ_CP036455.1"/>
</dbReference>
<dbReference type="KEGG" id="strr:EKD16_09555"/>
<dbReference type="OrthoDB" id="9813965at2"/>
<proteinExistence type="predicted"/>
<dbReference type="Proteomes" id="UP000292235">
    <property type="component" value="Chromosome"/>
</dbReference>
<evidence type="ECO:0000313" key="4">
    <source>
        <dbReference type="Proteomes" id="UP000292235"/>
    </source>
</evidence>
<dbReference type="PROSITE" id="PS50846">
    <property type="entry name" value="HMA_2"/>
    <property type="match status" value="1"/>
</dbReference>
<evidence type="ECO:0000259" key="2">
    <source>
        <dbReference type="PROSITE" id="PS50846"/>
    </source>
</evidence>
<dbReference type="GO" id="GO:0006825">
    <property type="term" value="P:copper ion transport"/>
    <property type="evidence" value="ECO:0007669"/>
    <property type="project" value="InterPro"/>
</dbReference>
<feature type="domain" description="HMA" evidence="2">
    <location>
        <begin position="3"/>
        <end position="68"/>
    </location>
</feature>
<protein>
    <submittedName>
        <fullName evidence="3">Copper chaperone CopZ</fullName>
    </submittedName>
</protein>
<sequence>MAASTTITVQGMTCEHCVKAVREEVSALPGVTAVDVDLGSGRVDIASEHPLSDEQLDAAVDEAGYEIAR</sequence>
<evidence type="ECO:0000313" key="3">
    <source>
        <dbReference type="EMBL" id="QBI53699.1"/>
    </source>
</evidence>
<keyword evidence="1" id="KW-0479">Metal-binding</keyword>
<dbReference type="AlphaFoldDB" id="A0A4P6Q459"/>
<dbReference type="InterPro" id="IPR036163">
    <property type="entry name" value="HMA_dom_sf"/>
</dbReference>
<dbReference type="Pfam" id="PF00403">
    <property type="entry name" value="HMA"/>
    <property type="match status" value="1"/>
</dbReference>
<name>A0A4P6Q459_9ACTN</name>
<organism evidence="3 4">
    <name type="scientific">Streptomonospora litoralis</name>
    <dbReference type="NCBI Taxonomy" id="2498135"/>
    <lineage>
        <taxon>Bacteria</taxon>
        <taxon>Bacillati</taxon>
        <taxon>Actinomycetota</taxon>
        <taxon>Actinomycetes</taxon>
        <taxon>Streptosporangiales</taxon>
        <taxon>Nocardiopsidaceae</taxon>
        <taxon>Streptomonospora</taxon>
    </lineage>
</organism>
<dbReference type="CDD" id="cd00371">
    <property type="entry name" value="HMA"/>
    <property type="match status" value="1"/>
</dbReference>
<dbReference type="Gene3D" id="3.30.70.100">
    <property type="match status" value="1"/>
</dbReference>
<dbReference type="EMBL" id="CP036455">
    <property type="protein sequence ID" value="QBI53699.1"/>
    <property type="molecule type" value="Genomic_DNA"/>
</dbReference>
<dbReference type="SUPFAM" id="SSF55008">
    <property type="entry name" value="HMA, heavy metal-associated domain"/>
    <property type="match status" value="1"/>
</dbReference>
<evidence type="ECO:0000256" key="1">
    <source>
        <dbReference type="ARBA" id="ARBA00022723"/>
    </source>
</evidence>
<dbReference type="PRINTS" id="PR00944">
    <property type="entry name" value="CUEXPORT"/>
</dbReference>
<gene>
    <name evidence="3" type="primary">copZ</name>
    <name evidence="3" type="ORF">EKD16_09555</name>
</gene>
<dbReference type="InterPro" id="IPR017969">
    <property type="entry name" value="Heavy-metal-associated_CS"/>
</dbReference>
<accession>A0A4P6Q459</accession>
<reference evidence="3 4" key="1">
    <citation type="submission" date="2019-02" db="EMBL/GenBank/DDBJ databases">
        <authorList>
            <person name="Khodamoradi S."/>
            <person name="Hahnke R.L."/>
            <person name="Kaempfer P."/>
            <person name="Schumann P."/>
            <person name="Rohde M."/>
            <person name="Steinert M."/>
            <person name="Luzhetskyy A."/>
            <person name="Wink J."/>
            <person name="Ruckert C."/>
        </authorList>
    </citation>
    <scope>NUCLEOTIDE SEQUENCE [LARGE SCALE GENOMIC DNA]</scope>
    <source>
        <strain evidence="3 4">M2</strain>
    </source>
</reference>
<keyword evidence="4" id="KW-1185">Reference proteome</keyword>
<dbReference type="GO" id="GO:0005507">
    <property type="term" value="F:copper ion binding"/>
    <property type="evidence" value="ECO:0007669"/>
    <property type="project" value="InterPro"/>
</dbReference>
<dbReference type="InterPro" id="IPR006121">
    <property type="entry name" value="HMA_dom"/>
</dbReference>
<dbReference type="InterPro" id="IPR000428">
    <property type="entry name" value="Cu-bd"/>
</dbReference>